<dbReference type="AlphaFoldDB" id="A0A8S2M272"/>
<proteinExistence type="predicted"/>
<dbReference type="EMBL" id="CAJOBH010002899">
    <property type="protein sequence ID" value="CAF3928446.1"/>
    <property type="molecule type" value="Genomic_DNA"/>
</dbReference>
<organism evidence="1 2">
    <name type="scientific">Rotaria magnacalcarata</name>
    <dbReference type="NCBI Taxonomy" id="392030"/>
    <lineage>
        <taxon>Eukaryota</taxon>
        <taxon>Metazoa</taxon>
        <taxon>Spiralia</taxon>
        <taxon>Gnathifera</taxon>
        <taxon>Rotifera</taxon>
        <taxon>Eurotatoria</taxon>
        <taxon>Bdelloidea</taxon>
        <taxon>Philodinida</taxon>
        <taxon>Philodinidae</taxon>
        <taxon>Rotaria</taxon>
    </lineage>
</organism>
<reference evidence="1" key="1">
    <citation type="submission" date="2021-02" db="EMBL/GenBank/DDBJ databases">
        <authorList>
            <person name="Nowell W R."/>
        </authorList>
    </citation>
    <scope>NUCLEOTIDE SEQUENCE</scope>
</reference>
<name>A0A8S2M272_9BILA</name>
<evidence type="ECO:0000313" key="1">
    <source>
        <dbReference type="EMBL" id="CAF3928446.1"/>
    </source>
</evidence>
<protein>
    <submittedName>
        <fullName evidence="1">Uncharacterized protein</fullName>
    </submittedName>
</protein>
<dbReference type="Proteomes" id="UP000681967">
    <property type="component" value="Unassembled WGS sequence"/>
</dbReference>
<comment type="caution">
    <text evidence="1">The sequence shown here is derived from an EMBL/GenBank/DDBJ whole genome shotgun (WGS) entry which is preliminary data.</text>
</comment>
<feature type="non-terminal residue" evidence="1">
    <location>
        <position position="1"/>
    </location>
</feature>
<sequence>KPDTYVAGSGVAKEGTNGQLPISLGDLPIVIFINSNSIN</sequence>
<accession>A0A8S2M272</accession>
<evidence type="ECO:0000313" key="2">
    <source>
        <dbReference type="Proteomes" id="UP000681967"/>
    </source>
</evidence>
<gene>
    <name evidence="1" type="ORF">BYL167_LOCUS9869</name>
</gene>